<sequence length="66" mass="7249">MSISTDKDIIVALGGSTKVAEMLGLKSKQRVQNWITRGIPAEVKLQYPHIFLNPNISSVARNKDVA</sequence>
<protein>
    <submittedName>
        <fullName evidence="1">Uncharacterized protein</fullName>
    </submittedName>
</protein>
<organism evidence="1 2">
    <name type="scientific">Acinetobacter towneri</name>
    <dbReference type="NCBI Taxonomy" id="202956"/>
    <lineage>
        <taxon>Bacteria</taxon>
        <taxon>Pseudomonadati</taxon>
        <taxon>Pseudomonadota</taxon>
        <taxon>Gammaproteobacteria</taxon>
        <taxon>Moraxellales</taxon>
        <taxon>Moraxellaceae</taxon>
        <taxon>Acinetobacter</taxon>
    </lineage>
</organism>
<dbReference type="RefSeq" id="WP_154320610.1">
    <property type="nucleotide sequence ID" value="NZ_CP046045.1"/>
</dbReference>
<dbReference type="EMBL" id="CP046045">
    <property type="protein sequence ID" value="QGM27363.1"/>
    <property type="molecule type" value="Genomic_DNA"/>
</dbReference>
<evidence type="ECO:0000313" key="1">
    <source>
        <dbReference type="EMBL" id="QGM27363.1"/>
    </source>
</evidence>
<dbReference type="AlphaFoldDB" id="A0AAP9GTL5"/>
<evidence type="ECO:0000313" key="2">
    <source>
        <dbReference type="Proteomes" id="UP000405075"/>
    </source>
</evidence>
<gene>
    <name evidence="1" type="ORF">GJD93_06585</name>
</gene>
<dbReference type="Proteomes" id="UP000405075">
    <property type="component" value="Chromosome"/>
</dbReference>
<proteinExistence type="predicted"/>
<reference evidence="2" key="1">
    <citation type="submission" date="2019-11" db="EMBL/GenBank/DDBJ databases">
        <title>Escherichia coli 1916D6.</title>
        <authorList>
            <person name="Yao H."/>
            <person name="Du X."/>
            <person name="Yu R."/>
            <person name="Li A."/>
        </authorList>
    </citation>
    <scope>NUCLEOTIDE SEQUENCE [LARGE SCALE GENOMIC DNA]</scope>
    <source>
        <strain evidence="2">19110F47</strain>
    </source>
</reference>
<accession>A0AAP9GTL5</accession>
<name>A0AAP9GTL5_9GAMM</name>